<evidence type="ECO:0000313" key="7">
    <source>
        <dbReference type="EMBL" id="SMO40451.1"/>
    </source>
</evidence>
<dbReference type="OrthoDB" id="9797028at2"/>
<dbReference type="EMBL" id="FXTH01000002">
    <property type="protein sequence ID" value="SMO40451.1"/>
    <property type="molecule type" value="Genomic_DNA"/>
</dbReference>
<keyword evidence="4 6" id="KW-1133">Transmembrane helix</keyword>
<dbReference type="RefSeq" id="WP_142712931.1">
    <property type="nucleotide sequence ID" value="NZ_FXTH01000002.1"/>
</dbReference>
<keyword evidence="8" id="KW-1185">Reference proteome</keyword>
<evidence type="ECO:0000256" key="3">
    <source>
        <dbReference type="ARBA" id="ARBA00022692"/>
    </source>
</evidence>
<evidence type="ECO:0000256" key="6">
    <source>
        <dbReference type="SAM" id="Phobius"/>
    </source>
</evidence>
<dbReference type="InterPro" id="IPR017039">
    <property type="entry name" value="Virul_fac_BrkB"/>
</dbReference>
<sequence>MQLLGDLIAGNTERLILKMKMTVTQTIKWYRDLLVESYKELKANDPLRLSSSTAFFAMFSIIPMIVLLLDVTSTIFSVGLLRQEIFKTLQQMFGTRAADYLSSILENVQNLQDGPLVTSGIIVFLTFIVTTLFHVIHNSFNEILKVKLTSSSLLFFLKSRGFFLIIIFCGSVLFLATFIIDVALSFAGNRLFDFATINPLLISTLDMLFSMAVFSVWLAIIYKYLPEVKFPWKPVWVGSLFTTILSLFGQFILGKIMLSGSLSNIYGPSASIVLILLFIFYLSFILYYGLCLAKKYAEMENYELRSTEVAVKYELRELE</sequence>
<protein>
    <submittedName>
        <fullName evidence="7">Membrane protein</fullName>
    </submittedName>
</protein>
<evidence type="ECO:0000256" key="5">
    <source>
        <dbReference type="ARBA" id="ARBA00023136"/>
    </source>
</evidence>
<dbReference type="Proteomes" id="UP000317593">
    <property type="component" value="Unassembled WGS sequence"/>
</dbReference>
<dbReference type="PIRSF" id="PIRSF035875">
    <property type="entry name" value="RNase_BN"/>
    <property type="match status" value="1"/>
</dbReference>
<feature type="transmembrane region" description="Helical" evidence="6">
    <location>
        <begin position="161"/>
        <end position="180"/>
    </location>
</feature>
<dbReference type="PANTHER" id="PTHR30213">
    <property type="entry name" value="INNER MEMBRANE PROTEIN YHJD"/>
    <property type="match status" value="1"/>
</dbReference>
<keyword evidence="5 6" id="KW-0472">Membrane</keyword>
<organism evidence="7 8">
    <name type="scientific">Fodinibius sediminis</name>
    <dbReference type="NCBI Taxonomy" id="1214077"/>
    <lineage>
        <taxon>Bacteria</taxon>
        <taxon>Pseudomonadati</taxon>
        <taxon>Balneolota</taxon>
        <taxon>Balneolia</taxon>
        <taxon>Balneolales</taxon>
        <taxon>Balneolaceae</taxon>
        <taxon>Fodinibius</taxon>
    </lineage>
</organism>
<name>A0A521B0B1_9BACT</name>
<gene>
    <name evidence="7" type="ORF">SAMN06265218_10239</name>
</gene>
<feature type="transmembrane region" description="Helical" evidence="6">
    <location>
        <begin position="55"/>
        <end position="81"/>
    </location>
</feature>
<dbReference type="AlphaFoldDB" id="A0A521B0B1"/>
<evidence type="ECO:0000256" key="1">
    <source>
        <dbReference type="ARBA" id="ARBA00004651"/>
    </source>
</evidence>
<proteinExistence type="predicted"/>
<comment type="subcellular location">
    <subcellularLocation>
        <location evidence="1">Cell membrane</location>
        <topology evidence="1">Multi-pass membrane protein</topology>
    </subcellularLocation>
</comment>
<feature type="transmembrane region" description="Helical" evidence="6">
    <location>
        <begin position="200"/>
        <end position="222"/>
    </location>
</feature>
<evidence type="ECO:0000256" key="2">
    <source>
        <dbReference type="ARBA" id="ARBA00022475"/>
    </source>
</evidence>
<keyword evidence="2" id="KW-1003">Cell membrane</keyword>
<accession>A0A521B0B1</accession>
<dbReference type="PANTHER" id="PTHR30213:SF1">
    <property type="entry name" value="INNER MEMBRANE PROTEIN YHJD"/>
    <property type="match status" value="1"/>
</dbReference>
<feature type="transmembrane region" description="Helical" evidence="6">
    <location>
        <begin position="116"/>
        <end position="140"/>
    </location>
</feature>
<dbReference type="GO" id="GO:0005886">
    <property type="term" value="C:plasma membrane"/>
    <property type="evidence" value="ECO:0007669"/>
    <property type="project" value="UniProtKB-SubCell"/>
</dbReference>
<feature type="transmembrane region" description="Helical" evidence="6">
    <location>
        <begin position="265"/>
        <end position="290"/>
    </location>
</feature>
<dbReference type="Pfam" id="PF03631">
    <property type="entry name" value="Virul_fac_BrkB"/>
    <property type="match status" value="1"/>
</dbReference>
<feature type="transmembrane region" description="Helical" evidence="6">
    <location>
        <begin position="234"/>
        <end position="253"/>
    </location>
</feature>
<reference evidence="7 8" key="1">
    <citation type="submission" date="2017-05" db="EMBL/GenBank/DDBJ databases">
        <authorList>
            <person name="Varghese N."/>
            <person name="Submissions S."/>
        </authorList>
    </citation>
    <scope>NUCLEOTIDE SEQUENCE [LARGE SCALE GENOMIC DNA]</scope>
    <source>
        <strain evidence="7 8">DSM 21194</strain>
    </source>
</reference>
<evidence type="ECO:0000313" key="8">
    <source>
        <dbReference type="Proteomes" id="UP000317593"/>
    </source>
</evidence>
<keyword evidence="3 6" id="KW-0812">Transmembrane</keyword>
<evidence type="ECO:0000256" key="4">
    <source>
        <dbReference type="ARBA" id="ARBA00022989"/>
    </source>
</evidence>